<evidence type="ECO:0000313" key="9">
    <source>
        <dbReference type="EMBL" id="PCE62902.1"/>
    </source>
</evidence>
<comment type="similarity">
    <text evidence="2">Belongs to the sulfatase family.</text>
</comment>
<dbReference type="GO" id="GO:0004423">
    <property type="term" value="F:iduronate-2-sulfatase activity"/>
    <property type="evidence" value="ECO:0007669"/>
    <property type="project" value="InterPro"/>
</dbReference>
<dbReference type="SUPFAM" id="SSF53649">
    <property type="entry name" value="Alkaline phosphatase-like"/>
    <property type="match status" value="1"/>
</dbReference>
<organism evidence="9 10">
    <name type="scientific">Sediminicola luteus</name>
    <dbReference type="NCBI Taxonomy" id="319238"/>
    <lineage>
        <taxon>Bacteria</taxon>
        <taxon>Pseudomonadati</taxon>
        <taxon>Bacteroidota</taxon>
        <taxon>Flavobacteriia</taxon>
        <taxon>Flavobacteriales</taxon>
        <taxon>Flavobacteriaceae</taxon>
        <taxon>Sediminicola</taxon>
    </lineage>
</organism>
<comment type="caution">
    <text evidence="9">The sequence shown here is derived from an EMBL/GenBank/DDBJ whole genome shotgun (WGS) entry which is preliminary data.</text>
</comment>
<dbReference type="PANTHER" id="PTHR45953">
    <property type="entry name" value="IDURONATE 2-SULFATASE"/>
    <property type="match status" value="1"/>
</dbReference>
<accession>A0A2A4G585</accession>
<dbReference type="Gene3D" id="3.40.720.10">
    <property type="entry name" value="Alkaline Phosphatase, subunit A"/>
    <property type="match status" value="1"/>
</dbReference>
<proteinExistence type="inferred from homology"/>
<keyword evidence="3" id="KW-0479">Metal-binding</keyword>
<evidence type="ECO:0000256" key="4">
    <source>
        <dbReference type="ARBA" id="ARBA00022729"/>
    </source>
</evidence>
<evidence type="ECO:0000256" key="1">
    <source>
        <dbReference type="ARBA" id="ARBA00001913"/>
    </source>
</evidence>
<evidence type="ECO:0000256" key="7">
    <source>
        <dbReference type="SAM" id="SignalP"/>
    </source>
</evidence>
<dbReference type="InterPro" id="IPR017850">
    <property type="entry name" value="Alkaline_phosphatase_core_sf"/>
</dbReference>
<dbReference type="InterPro" id="IPR024607">
    <property type="entry name" value="Sulfatase_CS"/>
</dbReference>
<keyword evidence="5" id="KW-0378">Hydrolase</keyword>
<dbReference type="AlphaFoldDB" id="A0A2A4G585"/>
<dbReference type="PANTHER" id="PTHR45953:SF1">
    <property type="entry name" value="IDURONATE 2-SULFATASE"/>
    <property type="match status" value="1"/>
</dbReference>
<dbReference type="Proteomes" id="UP000219559">
    <property type="component" value="Unassembled WGS sequence"/>
</dbReference>
<dbReference type="GO" id="GO:0005737">
    <property type="term" value="C:cytoplasm"/>
    <property type="evidence" value="ECO:0007669"/>
    <property type="project" value="TreeGrafter"/>
</dbReference>
<evidence type="ECO:0000313" key="10">
    <source>
        <dbReference type="Proteomes" id="UP000219559"/>
    </source>
</evidence>
<feature type="signal peptide" evidence="7">
    <location>
        <begin position="1"/>
        <end position="22"/>
    </location>
</feature>
<sequence length="470" mass="52689">MNRTLFVLLVYLATLGMGHAQAPMAQKPNILLICVDDLRPELRSFGVDYIHSPHIDRLAQKGMAFRRHYVNAPSCGPSRATLLTGTYGASGNYALFKRAEKIAQGEKMSPTLPEWFRNQGYRTVSVGKVSHHPGGRGGTDWNDSTVVELPGAWDKHLMPVGDWQHPRGMMHGLAHGEIRIKQGEMDVIQHSAGDDSIYPDGLMMQTALTELDSLAQAEQPFFLAVGIIKPHLPFGAPKKYYDLYQDVALPPIAQPEKPEGRTTWHKSGEFMKYNRWGKDPNTDPAFATEVRKHYAASVSYADAQVGKILEALKEKDLDQNTVVVLWGDHGWHLGEQGIWGKHSLFERSLHAPLIVYDPRQHLRGQTQAIVETVDIFPTLCDLSGLPQPEFSDGVSLRPIMENPQEKGRPALGYQHGRKTLRSATHRFILHADGFVELYDHTNPEKESKNIAEAHPELVAEFKAELEKRLK</sequence>
<dbReference type="RefSeq" id="WP_097441012.1">
    <property type="nucleotide sequence ID" value="NZ_KZ300477.1"/>
</dbReference>
<evidence type="ECO:0000256" key="3">
    <source>
        <dbReference type="ARBA" id="ARBA00022723"/>
    </source>
</evidence>
<dbReference type="OrthoDB" id="9763552at2"/>
<keyword evidence="4 7" id="KW-0732">Signal</keyword>
<evidence type="ECO:0000256" key="5">
    <source>
        <dbReference type="ARBA" id="ARBA00022801"/>
    </source>
</evidence>
<dbReference type="InterPro" id="IPR000917">
    <property type="entry name" value="Sulfatase_N"/>
</dbReference>
<evidence type="ECO:0000259" key="8">
    <source>
        <dbReference type="Pfam" id="PF00884"/>
    </source>
</evidence>
<comment type="cofactor">
    <cofactor evidence="1">
        <name>Ca(2+)</name>
        <dbReference type="ChEBI" id="CHEBI:29108"/>
    </cofactor>
</comment>
<reference evidence="9 10" key="1">
    <citation type="submission" date="2017-04" db="EMBL/GenBank/DDBJ databases">
        <title>A new member of the family Flavobacteriaceae isolated from ascidians.</title>
        <authorList>
            <person name="Chen L."/>
        </authorList>
    </citation>
    <scope>NUCLEOTIDE SEQUENCE [LARGE SCALE GENOMIC DNA]</scope>
    <source>
        <strain evidence="9 10">HQA918</strain>
    </source>
</reference>
<dbReference type="InterPro" id="IPR035874">
    <property type="entry name" value="IDS"/>
</dbReference>
<dbReference type="PROSITE" id="PS00523">
    <property type="entry name" value="SULFATASE_1"/>
    <property type="match status" value="1"/>
</dbReference>
<feature type="domain" description="Sulfatase N-terminal" evidence="8">
    <location>
        <begin position="28"/>
        <end position="384"/>
    </location>
</feature>
<evidence type="ECO:0000256" key="6">
    <source>
        <dbReference type="ARBA" id="ARBA00022837"/>
    </source>
</evidence>
<dbReference type="GO" id="GO:0046872">
    <property type="term" value="F:metal ion binding"/>
    <property type="evidence" value="ECO:0007669"/>
    <property type="project" value="UniProtKB-KW"/>
</dbReference>
<evidence type="ECO:0000256" key="2">
    <source>
        <dbReference type="ARBA" id="ARBA00008779"/>
    </source>
</evidence>
<dbReference type="EMBL" id="NBWU01000007">
    <property type="protein sequence ID" value="PCE62902.1"/>
    <property type="molecule type" value="Genomic_DNA"/>
</dbReference>
<dbReference type="Pfam" id="PF00884">
    <property type="entry name" value="Sulfatase"/>
    <property type="match status" value="1"/>
</dbReference>
<keyword evidence="10" id="KW-1185">Reference proteome</keyword>
<gene>
    <name evidence="9" type="ORF">B7P33_16635</name>
</gene>
<protein>
    <submittedName>
        <fullName evidence="9">Iduronate-2-sulfatase</fullName>
    </submittedName>
</protein>
<feature type="chain" id="PRO_5012042663" evidence="7">
    <location>
        <begin position="23"/>
        <end position="470"/>
    </location>
</feature>
<dbReference type="CDD" id="cd16030">
    <property type="entry name" value="iduronate-2-sulfatase"/>
    <property type="match status" value="1"/>
</dbReference>
<keyword evidence="6" id="KW-0106">Calcium</keyword>
<name>A0A2A4G585_9FLAO</name>